<reference evidence="1 2" key="1">
    <citation type="submission" date="2015-09" db="EMBL/GenBank/DDBJ databases">
        <title>Trachymyrmex zeteki WGS genome.</title>
        <authorList>
            <person name="Nygaard S."/>
            <person name="Hu H."/>
            <person name="Boomsma J."/>
            <person name="Zhang G."/>
        </authorList>
    </citation>
    <scope>NUCLEOTIDE SEQUENCE [LARGE SCALE GENOMIC DNA]</scope>
    <source>
        <strain evidence="1">Tzet28-1</strain>
        <tissue evidence="1">Whole body</tissue>
    </source>
</reference>
<proteinExistence type="predicted"/>
<feature type="non-terminal residue" evidence="1">
    <location>
        <position position="1"/>
    </location>
</feature>
<organism evidence="1 2">
    <name type="scientific">Mycetomoellerius zeteki</name>
    <dbReference type="NCBI Taxonomy" id="64791"/>
    <lineage>
        <taxon>Eukaryota</taxon>
        <taxon>Metazoa</taxon>
        <taxon>Ecdysozoa</taxon>
        <taxon>Arthropoda</taxon>
        <taxon>Hexapoda</taxon>
        <taxon>Insecta</taxon>
        <taxon>Pterygota</taxon>
        <taxon>Neoptera</taxon>
        <taxon>Endopterygota</taxon>
        <taxon>Hymenoptera</taxon>
        <taxon>Apocrita</taxon>
        <taxon>Aculeata</taxon>
        <taxon>Formicoidea</taxon>
        <taxon>Formicidae</taxon>
        <taxon>Myrmicinae</taxon>
        <taxon>Mycetomoellerius</taxon>
    </lineage>
</organism>
<gene>
    <name evidence="1" type="ORF">ALC60_00217</name>
</gene>
<protein>
    <submittedName>
        <fullName evidence="1">Uncharacterized protein</fullName>
    </submittedName>
</protein>
<evidence type="ECO:0000313" key="1">
    <source>
        <dbReference type="EMBL" id="KYQ60722.1"/>
    </source>
</evidence>
<name>A0A151XJX6_9HYME</name>
<sequence length="254" mass="29881">FNVIKDDRYWAKKIAEKRECPSMCITIPAGSEKCVELLIIDNIWTEYCDRGKIPFLDMCDEHCYKCEKCDFALTYNSKLLDDCLNLRINRYCNAYERFTCKCSVEECDVCFAWLQRCDECIERLEELCRAKRPRLVVEHRQSVVARIARLAGAKTQLERRFVHVGGEYASGNDRSLVWREIDTAFESRVLTVLKRVRDVVERHGSVKVNTAFNGEFATNDKRTIKSINTKNSEIYRYSDLREWYERHVIEPTLT</sequence>
<accession>A0A151XJX6</accession>
<keyword evidence="2" id="KW-1185">Reference proteome</keyword>
<evidence type="ECO:0000313" key="2">
    <source>
        <dbReference type="Proteomes" id="UP000075809"/>
    </source>
</evidence>
<dbReference type="AlphaFoldDB" id="A0A151XJX6"/>
<dbReference type="Proteomes" id="UP000075809">
    <property type="component" value="Unassembled WGS sequence"/>
</dbReference>
<dbReference type="EMBL" id="KQ982049">
    <property type="protein sequence ID" value="KYQ60722.1"/>
    <property type="molecule type" value="Genomic_DNA"/>
</dbReference>